<dbReference type="OrthoDB" id="2213137at2759"/>
<dbReference type="GO" id="GO:0022857">
    <property type="term" value="F:transmembrane transporter activity"/>
    <property type="evidence" value="ECO:0007669"/>
    <property type="project" value="InterPro"/>
</dbReference>
<sequence>MAQVQQEQQQDIELHSAPSSGRASTPNSHEAQSTEIEQTPLPPTDTGKAAWLVLAGCSLIQAPVWGFPLAFGVFQEYYSSHPEDLGGDVSNVAVVGTTITGIMYLSSPFTFAILTRWPRLRPWFGPIGLVFTALGFLISSFAKQVWHLIVTQGVVCALGGGLLFTPTTLYLDEWFVRRKGLAYGIMWAGKSVTGVGLPFAMEASLRRYGPSSTLRAWSVVTVCLSAPLLYFLRPRIPLSLSARTRRINTSFLALPSFWMLQVGNILQSLGYFLPYAYMSSYAVRHLRLSTTMATLLLALINATSIPGGIVIGSLGDHMRVTTVILVSSVGSAAAVFLFWGFSGNVALLAVFAITYGFFAGGFSSTWSGILTELKGQAPALDTGFVFGLLAGGRGIGNVVSGPLSVELMAGEGWARRSRGAVEWGFEGEFGRIIVFTGITAVLGSWGALGRLCM</sequence>
<dbReference type="InterPro" id="IPR011701">
    <property type="entry name" value="MFS"/>
</dbReference>
<dbReference type="AlphaFoldDB" id="A0A2T2N6S9"/>
<reference evidence="5 6" key="1">
    <citation type="journal article" date="2018" name="Front. Microbiol.">
        <title>Genome-Wide Analysis of Corynespora cassiicola Leaf Fall Disease Putative Effectors.</title>
        <authorList>
            <person name="Lopez D."/>
            <person name="Ribeiro S."/>
            <person name="Label P."/>
            <person name="Fumanal B."/>
            <person name="Venisse J.S."/>
            <person name="Kohler A."/>
            <person name="de Oliveira R.R."/>
            <person name="Labutti K."/>
            <person name="Lipzen A."/>
            <person name="Lail K."/>
            <person name="Bauer D."/>
            <person name="Ohm R.A."/>
            <person name="Barry K.W."/>
            <person name="Spatafora J."/>
            <person name="Grigoriev I.V."/>
            <person name="Martin F.M."/>
            <person name="Pujade-Renaud V."/>
        </authorList>
    </citation>
    <scope>NUCLEOTIDE SEQUENCE [LARGE SCALE GENOMIC DNA]</scope>
    <source>
        <strain evidence="5 6">Philippines</strain>
    </source>
</reference>
<feature type="region of interest" description="Disordered" evidence="3">
    <location>
        <begin position="1"/>
        <end position="42"/>
    </location>
</feature>
<dbReference type="InterPro" id="IPR036259">
    <property type="entry name" value="MFS_trans_sf"/>
</dbReference>
<dbReference type="Proteomes" id="UP000240883">
    <property type="component" value="Unassembled WGS sequence"/>
</dbReference>
<accession>A0A2T2N6S9</accession>
<keyword evidence="4" id="KW-0812">Transmembrane</keyword>
<feature type="transmembrane region" description="Helical" evidence="4">
    <location>
        <begin position="347"/>
        <end position="371"/>
    </location>
</feature>
<evidence type="ECO:0000256" key="2">
    <source>
        <dbReference type="ARBA" id="ARBA00006727"/>
    </source>
</evidence>
<feature type="transmembrane region" description="Helical" evidence="4">
    <location>
        <begin position="49"/>
        <end position="71"/>
    </location>
</feature>
<feature type="compositionally biased region" description="Polar residues" evidence="3">
    <location>
        <begin position="17"/>
        <end position="37"/>
    </location>
</feature>
<dbReference type="Pfam" id="PF07690">
    <property type="entry name" value="MFS_1"/>
    <property type="match status" value="1"/>
</dbReference>
<feature type="transmembrane region" description="Helical" evidence="4">
    <location>
        <begin position="123"/>
        <end position="142"/>
    </location>
</feature>
<feature type="transmembrane region" description="Helical" evidence="4">
    <location>
        <begin position="181"/>
        <end position="201"/>
    </location>
</feature>
<feature type="transmembrane region" description="Helical" evidence="4">
    <location>
        <begin position="429"/>
        <end position="448"/>
    </location>
</feature>
<evidence type="ECO:0000256" key="3">
    <source>
        <dbReference type="SAM" id="MobiDB-lite"/>
    </source>
</evidence>
<dbReference type="PANTHER" id="PTHR11360:SF287">
    <property type="entry name" value="MFS MONOCARBOXYLATE TRANSPORTER"/>
    <property type="match status" value="1"/>
</dbReference>
<evidence type="ECO:0000256" key="1">
    <source>
        <dbReference type="ARBA" id="ARBA00004141"/>
    </source>
</evidence>
<dbReference type="EMBL" id="KZ678146">
    <property type="protein sequence ID" value="PSN60946.1"/>
    <property type="molecule type" value="Genomic_DNA"/>
</dbReference>
<gene>
    <name evidence="5" type="ORF">BS50DRAFT_578758</name>
</gene>
<dbReference type="InterPro" id="IPR050327">
    <property type="entry name" value="Proton-linked_MCT"/>
</dbReference>
<feature type="transmembrane region" description="Helical" evidence="4">
    <location>
        <begin position="252"/>
        <end position="273"/>
    </location>
</feature>
<feature type="transmembrane region" description="Helical" evidence="4">
    <location>
        <begin position="213"/>
        <end position="232"/>
    </location>
</feature>
<feature type="transmembrane region" description="Helical" evidence="4">
    <location>
        <begin position="383"/>
        <end position="409"/>
    </location>
</feature>
<proteinExistence type="inferred from homology"/>
<dbReference type="Gene3D" id="1.20.1250.20">
    <property type="entry name" value="MFS general substrate transporter like domains"/>
    <property type="match status" value="2"/>
</dbReference>
<feature type="transmembrane region" description="Helical" evidence="4">
    <location>
        <begin position="293"/>
        <end position="315"/>
    </location>
</feature>
<protein>
    <submittedName>
        <fullName evidence="5">MFS general substrate transporter</fullName>
    </submittedName>
</protein>
<evidence type="ECO:0000256" key="4">
    <source>
        <dbReference type="SAM" id="Phobius"/>
    </source>
</evidence>
<feature type="transmembrane region" description="Helical" evidence="4">
    <location>
        <begin position="148"/>
        <end position="169"/>
    </location>
</feature>
<keyword evidence="6" id="KW-1185">Reference proteome</keyword>
<dbReference type="GO" id="GO:0016020">
    <property type="term" value="C:membrane"/>
    <property type="evidence" value="ECO:0007669"/>
    <property type="project" value="UniProtKB-SubCell"/>
</dbReference>
<organism evidence="5 6">
    <name type="scientific">Corynespora cassiicola Philippines</name>
    <dbReference type="NCBI Taxonomy" id="1448308"/>
    <lineage>
        <taxon>Eukaryota</taxon>
        <taxon>Fungi</taxon>
        <taxon>Dikarya</taxon>
        <taxon>Ascomycota</taxon>
        <taxon>Pezizomycotina</taxon>
        <taxon>Dothideomycetes</taxon>
        <taxon>Pleosporomycetidae</taxon>
        <taxon>Pleosporales</taxon>
        <taxon>Corynesporascaceae</taxon>
        <taxon>Corynespora</taxon>
    </lineage>
</organism>
<keyword evidence="4" id="KW-0472">Membrane</keyword>
<comment type="similarity">
    <text evidence="2">Belongs to the major facilitator superfamily. Monocarboxylate porter (TC 2.A.1.13) family.</text>
</comment>
<evidence type="ECO:0000313" key="5">
    <source>
        <dbReference type="EMBL" id="PSN60946.1"/>
    </source>
</evidence>
<dbReference type="SUPFAM" id="SSF103473">
    <property type="entry name" value="MFS general substrate transporter"/>
    <property type="match status" value="1"/>
</dbReference>
<feature type="transmembrane region" description="Helical" evidence="4">
    <location>
        <begin position="91"/>
        <end position="114"/>
    </location>
</feature>
<dbReference type="PANTHER" id="PTHR11360">
    <property type="entry name" value="MONOCARBOXYLATE TRANSPORTER"/>
    <property type="match status" value="1"/>
</dbReference>
<name>A0A2T2N6S9_CORCC</name>
<comment type="subcellular location">
    <subcellularLocation>
        <location evidence="1">Membrane</location>
        <topology evidence="1">Multi-pass membrane protein</topology>
    </subcellularLocation>
</comment>
<feature type="transmembrane region" description="Helical" evidence="4">
    <location>
        <begin position="322"/>
        <end position="341"/>
    </location>
</feature>
<evidence type="ECO:0000313" key="6">
    <source>
        <dbReference type="Proteomes" id="UP000240883"/>
    </source>
</evidence>
<keyword evidence="4" id="KW-1133">Transmembrane helix</keyword>